<evidence type="ECO:0000313" key="3">
    <source>
        <dbReference type="Proteomes" id="UP001057702"/>
    </source>
</evidence>
<proteinExistence type="inferred from homology"/>
<keyword evidence="2" id="KW-0649">Protein kinase inhibitor</keyword>
<comment type="caution">
    <text evidence="2">The sequence shown here is derived from an EMBL/GenBank/DDBJ whole genome shotgun (WGS) entry which is preliminary data.</text>
</comment>
<dbReference type="RefSeq" id="WP_255920307.1">
    <property type="nucleotide sequence ID" value="NZ_JANFNG010000007.1"/>
</dbReference>
<dbReference type="Pfam" id="PF01161">
    <property type="entry name" value="PBP"/>
    <property type="match status" value="1"/>
</dbReference>
<dbReference type="CDD" id="cd00865">
    <property type="entry name" value="PEBP_bact_arch"/>
    <property type="match status" value="1"/>
</dbReference>
<dbReference type="InterPro" id="IPR036610">
    <property type="entry name" value="PEBP-like_sf"/>
</dbReference>
<dbReference type="PANTHER" id="PTHR30289">
    <property type="entry name" value="UNCHARACTERIZED PROTEIN YBCL-RELATED"/>
    <property type="match status" value="1"/>
</dbReference>
<accession>A0ABT1PWC2</accession>
<dbReference type="NCBIfam" id="TIGR00481">
    <property type="entry name" value="YbhB/YbcL family Raf kinase inhibitor-like protein"/>
    <property type="match status" value="1"/>
</dbReference>
<reference evidence="2" key="1">
    <citation type="submission" date="2022-06" db="EMBL/GenBank/DDBJ databases">
        <title>Draft genome sequence of Streptomyces sp. RB6PN25 isolated from peat swamp forest in Thailand.</title>
        <authorList>
            <person name="Duangmal K."/>
            <person name="Klaysubun C."/>
        </authorList>
    </citation>
    <scope>NUCLEOTIDE SEQUENCE</scope>
    <source>
        <strain evidence="2">RB6PN25</strain>
    </source>
</reference>
<organism evidence="2 3">
    <name type="scientific">Streptomyces humicola</name>
    <dbReference type="NCBI Taxonomy" id="2953240"/>
    <lineage>
        <taxon>Bacteria</taxon>
        <taxon>Bacillati</taxon>
        <taxon>Actinomycetota</taxon>
        <taxon>Actinomycetes</taxon>
        <taxon>Kitasatosporales</taxon>
        <taxon>Streptomycetaceae</taxon>
        <taxon>Streptomyces</taxon>
    </lineage>
</organism>
<comment type="similarity">
    <text evidence="1">Belongs to the UPF0098 family.</text>
</comment>
<name>A0ABT1PWC2_9ACTN</name>
<gene>
    <name evidence="2" type="ORF">NGB36_12590</name>
</gene>
<evidence type="ECO:0000313" key="2">
    <source>
        <dbReference type="EMBL" id="MCQ4081413.1"/>
    </source>
</evidence>
<dbReference type="Proteomes" id="UP001057702">
    <property type="component" value="Unassembled WGS sequence"/>
</dbReference>
<dbReference type="InterPro" id="IPR008914">
    <property type="entry name" value="PEBP"/>
</dbReference>
<dbReference type="Gene3D" id="3.90.280.10">
    <property type="entry name" value="PEBP-like"/>
    <property type="match status" value="1"/>
</dbReference>
<dbReference type="GO" id="GO:0004860">
    <property type="term" value="F:protein kinase inhibitor activity"/>
    <property type="evidence" value="ECO:0007669"/>
    <property type="project" value="UniProtKB-KW"/>
</dbReference>
<keyword evidence="3" id="KW-1185">Reference proteome</keyword>
<dbReference type="SUPFAM" id="SSF49777">
    <property type="entry name" value="PEBP-like"/>
    <property type="match status" value="1"/>
</dbReference>
<protein>
    <submittedName>
        <fullName evidence="2">YbhB/YbcL family Raf kinase inhibitor-like protein</fullName>
    </submittedName>
</protein>
<dbReference type="PANTHER" id="PTHR30289:SF1">
    <property type="entry name" value="PEBP (PHOSPHATIDYLETHANOLAMINE-BINDING PROTEIN) FAMILY PROTEIN"/>
    <property type="match status" value="1"/>
</dbReference>
<dbReference type="EMBL" id="JANFNG010000007">
    <property type="protein sequence ID" value="MCQ4081413.1"/>
    <property type="molecule type" value="Genomic_DNA"/>
</dbReference>
<sequence>MTCDTREDSSPELTFSHVPARTAELALALVDLDVNKIHWLLLGVPATARGIAAPQLPHGARAALNDFGMAAYFGPCPPHGTTHHYRLTLYALRSPMPASFDGRTPPQQTLKEIQRRALASASLVAPYTRR</sequence>
<dbReference type="InterPro" id="IPR005247">
    <property type="entry name" value="YbhB_YbcL/LppC-like"/>
</dbReference>
<evidence type="ECO:0000256" key="1">
    <source>
        <dbReference type="ARBA" id="ARBA00007120"/>
    </source>
</evidence>